<comment type="caution">
    <text evidence="2">The sequence shown here is derived from an EMBL/GenBank/DDBJ whole genome shotgun (WGS) entry which is preliminary data.</text>
</comment>
<feature type="coiled-coil region" evidence="1">
    <location>
        <begin position="57"/>
        <end position="84"/>
    </location>
</feature>
<sequence>MASKRDLWDHVMKHVHSVSKVQHVRKNILLSRLKKNKFQGIQKCDEVGNKIHLLGEVKHGQAKLQKAREEAQEFEKILKNQTSLLKVAGCRRCHLQNIADNTEKRCLLLKMSGETIRALTDAFSSSSKCISLVKAPRISMHSSNIEHHSTIGSVEEYTNEIPHVPVIPPVSVECKKFLEKCVSMAKDLLDEKLETLSIERASSNSSAISDFSQLCIDSRFMDFDTLKVYNAMSETKKNELKSFISNSVKDFSGQHLFESLLSLISEKHKKMPIFYDDHYSTLHQKMYGEERINELECLLLEKLTHLHASVTHDFAIAAQEKVVALRMKNELKRLMSCIEKDLNVSCYIDAKINK</sequence>
<protein>
    <submittedName>
        <fullName evidence="2">Uncharacterized protein</fullName>
    </submittedName>
</protein>
<reference evidence="2" key="2">
    <citation type="submission" date="2017-10" db="EMBL/GenBank/DDBJ databases">
        <title>Ladona fulva Genome sequencing and assembly.</title>
        <authorList>
            <person name="Murali S."/>
            <person name="Richards S."/>
            <person name="Bandaranaike D."/>
            <person name="Bellair M."/>
            <person name="Blankenburg K."/>
            <person name="Chao H."/>
            <person name="Dinh H."/>
            <person name="Doddapaneni H."/>
            <person name="Dugan-Rocha S."/>
            <person name="Elkadiri S."/>
            <person name="Gnanaolivu R."/>
            <person name="Hernandez B."/>
            <person name="Skinner E."/>
            <person name="Javaid M."/>
            <person name="Lee S."/>
            <person name="Li M."/>
            <person name="Ming W."/>
            <person name="Munidasa M."/>
            <person name="Muniz J."/>
            <person name="Nguyen L."/>
            <person name="Hughes D."/>
            <person name="Osuji N."/>
            <person name="Pu L.-L."/>
            <person name="Puazo M."/>
            <person name="Qu C."/>
            <person name="Quiroz J."/>
            <person name="Raj R."/>
            <person name="Weissenberger G."/>
            <person name="Xin Y."/>
            <person name="Zou X."/>
            <person name="Han Y."/>
            <person name="Worley K."/>
            <person name="Muzny D."/>
            <person name="Gibbs R."/>
        </authorList>
    </citation>
    <scope>NUCLEOTIDE SEQUENCE</scope>
    <source>
        <strain evidence="2">Sampled in the wild</strain>
    </source>
</reference>
<keyword evidence="1" id="KW-0175">Coiled coil</keyword>
<evidence type="ECO:0000313" key="3">
    <source>
        <dbReference type="Proteomes" id="UP000792457"/>
    </source>
</evidence>
<evidence type="ECO:0000256" key="1">
    <source>
        <dbReference type="SAM" id="Coils"/>
    </source>
</evidence>
<reference evidence="2" key="1">
    <citation type="submission" date="2013-04" db="EMBL/GenBank/DDBJ databases">
        <authorList>
            <person name="Qu J."/>
            <person name="Murali S.C."/>
            <person name="Bandaranaike D."/>
            <person name="Bellair M."/>
            <person name="Blankenburg K."/>
            <person name="Chao H."/>
            <person name="Dinh H."/>
            <person name="Doddapaneni H."/>
            <person name="Downs B."/>
            <person name="Dugan-Rocha S."/>
            <person name="Elkadiri S."/>
            <person name="Gnanaolivu R.D."/>
            <person name="Hernandez B."/>
            <person name="Javaid M."/>
            <person name="Jayaseelan J.C."/>
            <person name="Lee S."/>
            <person name="Li M."/>
            <person name="Ming W."/>
            <person name="Munidasa M."/>
            <person name="Muniz J."/>
            <person name="Nguyen L."/>
            <person name="Ongeri F."/>
            <person name="Osuji N."/>
            <person name="Pu L.-L."/>
            <person name="Puazo M."/>
            <person name="Qu C."/>
            <person name="Quiroz J."/>
            <person name="Raj R."/>
            <person name="Weissenberger G."/>
            <person name="Xin Y."/>
            <person name="Zou X."/>
            <person name="Han Y."/>
            <person name="Richards S."/>
            <person name="Worley K."/>
            <person name="Muzny D."/>
            <person name="Gibbs R."/>
        </authorList>
    </citation>
    <scope>NUCLEOTIDE SEQUENCE</scope>
    <source>
        <strain evidence="2">Sampled in the wild</strain>
    </source>
</reference>
<dbReference type="Proteomes" id="UP000792457">
    <property type="component" value="Unassembled WGS sequence"/>
</dbReference>
<accession>A0A8K0KLB6</accession>
<dbReference type="EMBL" id="KZ308971">
    <property type="protein sequence ID" value="KAG8235946.1"/>
    <property type="molecule type" value="Genomic_DNA"/>
</dbReference>
<keyword evidence="3" id="KW-1185">Reference proteome</keyword>
<gene>
    <name evidence="2" type="ORF">J437_LFUL016268</name>
</gene>
<evidence type="ECO:0000313" key="2">
    <source>
        <dbReference type="EMBL" id="KAG8235946.1"/>
    </source>
</evidence>
<name>A0A8K0KLB6_LADFU</name>
<proteinExistence type="predicted"/>
<organism evidence="2 3">
    <name type="scientific">Ladona fulva</name>
    <name type="common">Scarce chaser dragonfly</name>
    <name type="synonym">Libellula fulva</name>
    <dbReference type="NCBI Taxonomy" id="123851"/>
    <lineage>
        <taxon>Eukaryota</taxon>
        <taxon>Metazoa</taxon>
        <taxon>Ecdysozoa</taxon>
        <taxon>Arthropoda</taxon>
        <taxon>Hexapoda</taxon>
        <taxon>Insecta</taxon>
        <taxon>Pterygota</taxon>
        <taxon>Palaeoptera</taxon>
        <taxon>Odonata</taxon>
        <taxon>Epiprocta</taxon>
        <taxon>Anisoptera</taxon>
        <taxon>Libelluloidea</taxon>
        <taxon>Libellulidae</taxon>
        <taxon>Ladona</taxon>
    </lineage>
</organism>
<dbReference type="AlphaFoldDB" id="A0A8K0KLB6"/>